<comment type="similarity">
    <text evidence="5">Belongs to the apyrase family.</text>
</comment>
<dbReference type="GO" id="GO:0045134">
    <property type="term" value="F:UDP phosphatase activity"/>
    <property type="evidence" value="ECO:0007669"/>
    <property type="project" value="TreeGrafter"/>
</dbReference>
<keyword evidence="8" id="KW-1185">Reference proteome</keyword>
<dbReference type="InterPro" id="IPR036258">
    <property type="entry name" value="Apyrase_sf"/>
</dbReference>
<feature type="binding site" evidence="6">
    <location>
        <position position="188"/>
    </location>
    <ligand>
        <name>Ca(2+)</name>
        <dbReference type="ChEBI" id="CHEBI:29108"/>
    </ligand>
</feature>
<dbReference type="Proteomes" id="UP000038045">
    <property type="component" value="Unplaced"/>
</dbReference>
<evidence type="ECO:0000256" key="3">
    <source>
        <dbReference type="ARBA" id="ARBA00022801"/>
    </source>
</evidence>
<feature type="binding site" evidence="6">
    <location>
        <position position="373"/>
    </location>
    <ligand>
        <name>Ca(2+)</name>
        <dbReference type="ChEBI" id="CHEBI:29108"/>
    </ligand>
</feature>
<feature type="binding site" evidence="6">
    <location>
        <position position="257"/>
    </location>
    <ligand>
        <name>Ca(2+)</name>
        <dbReference type="ChEBI" id="CHEBI:29108"/>
    </ligand>
</feature>
<keyword evidence="7" id="KW-0472">Membrane</keyword>
<proteinExistence type="inferred from homology"/>
<evidence type="ECO:0000256" key="5">
    <source>
        <dbReference type="ARBA" id="ARBA00025738"/>
    </source>
</evidence>
<dbReference type="WBParaSite" id="PTRK_0001178900.1">
    <property type="protein sequence ID" value="PTRK_0001178900.1"/>
    <property type="gene ID" value="PTRK_0001178900"/>
</dbReference>
<dbReference type="Pfam" id="PF06079">
    <property type="entry name" value="Apyrase"/>
    <property type="match status" value="1"/>
</dbReference>
<evidence type="ECO:0000256" key="4">
    <source>
        <dbReference type="ARBA" id="ARBA00022837"/>
    </source>
</evidence>
<keyword evidence="2 6" id="KW-0479">Metal-binding</keyword>
<dbReference type="SUPFAM" id="SSF101887">
    <property type="entry name" value="Apyrase"/>
    <property type="match status" value="1"/>
</dbReference>
<protein>
    <submittedName>
        <fullName evidence="9">Apyrase</fullName>
    </submittedName>
</protein>
<evidence type="ECO:0000256" key="2">
    <source>
        <dbReference type="ARBA" id="ARBA00022723"/>
    </source>
</evidence>
<keyword evidence="7" id="KW-0812">Transmembrane</keyword>
<dbReference type="AlphaFoldDB" id="A0A0N4ZTG0"/>
<dbReference type="GO" id="GO:0004382">
    <property type="term" value="F:GDP phosphatase activity"/>
    <property type="evidence" value="ECO:0007669"/>
    <property type="project" value="TreeGrafter"/>
</dbReference>
<comment type="cofactor">
    <cofactor evidence="1 6">
        <name>Ca(2+)</name>
        <dbReference type="ChEBI" id="CHEBI:29108"/>
    </cofactor>
</comment>
<evidence type="ECO:0000256" key="1">
    <source>
        <dbReference type="ARBA" id="ARBA00001913"/>
    </source>
</evidence>
<feature type="transmembrane region" description="Helical" evidence="7">
    <location>
        <begin position="21"/>
        <end position="45"/>
    </location>
</feature>
<dbReference type="PANTHER" id="PTHR13023:SF3">
    <property type="entry name" value="SOLUBLE CALCIUM-ACTIVATED NUCLEOTIDASE 1"/>
    <property type="match status" value="1"/>
</dbReference>
<accession>A0A0N4ZTG0</accession>
<feature type="binding site" evidence="6">
    <location>
        <position position="141"/>
    </location>
    <ligand>
        <name>Ca(2+)</name>
        <dbReference type="ChEBI" id="CHEBI:29108"/>
    </ligand>
</feature>
<reference evidence="9" key="1">
    <citation type="submission" date="2017-02" db="UniProtKB">
        <authorList>
            <consortium name="WormBaseParasite"/>
        </authorList>
    </citation>
    <scope>IDENTIFICATION</scope>
</reference>
<dbReference type="GO" id="GO:0030166">
    <property type="term" value="P:proteoglycan biosynthetic process"/>
    <property type="evidence" value="ECO:0007669"/>
    <property type="project" value="TreeGrafter"/>
</dbReference>
<evidence type="ECO:0000313" key="8">
    <source>
        <dbReference type="Proteomes" id="UP000038045"/>
    </source>
</evidence>
<dbReference type="InterPro" id="IPR009283">
    <property type="entry name" value="Apyrase"/>
</dbReference>
<dbReference type="GO" id="GO:0005509">
    <property type="term" value="F:calcium ion binding"/>
    <property type="evidence" value="ECO:0007669"/>
    <property type="project" value="InterPro"/>
</dbReference>
<keyword evidence="7" id="KW-1133">Transmembrane helix</keyword>
<dbReference type="STRING" id="131310.A0A0N4ZTG0"/>
<dbReference type="PANTHER" id="PTHR13023">
    <property type="entry name" value="APYRASE"/>
    <property type="match status" value="1"/>
</dbReference>
<keyword evidence="3" id="KW-0378">Hydrolase</keyword>
<dbReference type="FunFam" id="2.120.10.100:FF:000001">
    <property type="entry name" value="Soluble calcium-activated nucleotidase 1"/>
    <property type="match status" value="1"/>
</dbReference>
<evidence type="ECO:0000313" key="9">
    <source>
        <dbReference type="WBParaSite" id="PTRK_0001178900.1"/>
    </source>
</evidence>
<feature type="binding site" evidence="6">
    <location>
        <position position="319"/>
    </location>
    <ligand>
        <name>Ca(2+)</name>
        <dbReference type="ChEBI" id="CHEBI:29108"/>
    </ligand>
</feature>
<dbReference type="Gene3D" id="2.120.10.100">
    <property type="entry name" value="Apyrase"/>
    <property type="match status" value="1"/>
</dbReference>
<evidence type="ECO:0000256" key="6">
    <source>
        <dbReference type="PIRSR" id="PIRSR609283-1"/>
    </source>
</evidence>
<evidence type="ECO:0000256" key="7">
    <source>
        <dbReference type="SAM" id="Phobius"/>
    </source>
</evidence>
<organism evidence="8 9">
    <name type="scientific">Parastrongyloides trichosuri</name>
    <name type="common">Possum-specific nematode worm</name>
    <dbReference type="NCBI Taxonomy" id="131310"/>
    <lineage>
        <taxon>Eukaryota</taxon>
        <taxon>Metazoa</taxon>
        <taxon>Ecdysozoa</taxon>
        <taxon>Nematoda</taxon>
        <taxon>Chromadorea</taxon>
        <taxon>Rhabditida</taxon>
        <taxon>Tylenchina</taxon>
        <taxon>Panagrolaimomorpha</taxon>
        <taxon>Strongyloidoidea</taxon>
        <taxon>Strongyloididae</taxon>
        <taxon>Parastrongyloides</taxon>
    </lineage>
</organism>
<sequence>MVKDKKKTNKDKMNVNTGGSSNSNLFMTFAVVGIFVHLFLALYYVPSYQSCSENLNYNDTKLAHIKQLDNGDLEYSIAVITDLDHHSKVQNSKKPKWESYMKYGKLVISKDKSKAKVSWDVDRTISIQSDISAGGRGMELSDLAVFNGNLVTIDDRTGLLYKIINNKAIPWVFLNDGPGDALKGIKGEWLTVKDGKLYVGGLGKEWTTTEGVFVNHHPMFVKVVSPDGAVKHVNWTDNFINIRANVGIQYPGYMIHESVQWSDVHKQWFFMPRRASKEIYSESTDEFMGTNYMIIANEDFTNIKHKTLGKIGNGSRGFSAFQFVPNTNDDIIVTLKSEEKDGIPVASYISVYRLSTNQVLLDEIALPGTYKYEGIEFI</sequence>
<name>A0A0N4ZTG0_PARTI</name>
<keyword evidence="4 6" id="KW-0106">Calcium</keyword>
<feature type="binding site" evidence="6">
    <location>
        <position position="142"/>
    </location>
    <ligand>
        <name>Ca(2+)</name>
        <dbReference type="ChEBI" id="CHEBI:29108"/>
    </ligand>
</feature>